<evidence type="ECO:0000313" key="4">
    <source>
        <dbReference type="EMBL" id="KAJ7981647.1"/>
    </source>
</evidence>
<dbReference type="AlphaFoldDB" id="A0AAD7QHQ5"/>
<organism evidence="4 5">
    <name type="scientific">Quillaja saponaria</name>
    <name type="common">Soap bark tree</name>
    <dbReference type="NCBI Taxonomy" id="32244"/>
    <lineage>
        <taxon>Eukaryota</taxon>
        <taxon>Viridiplantae</taxon>
        <taxon>Streptophyta</taxon>
        <taxon>Embryophyta</taxon>
        <taxon>Tracheophyta</taxon>
        <taxon>Spermatophyta</taxon>
        <taxon>Magnoliopsida</taxon>
        <taxon>eudicotyledons</taxon>
        <taxon>Gunneridae</taxon>
        <taxon>Pentapetalae</taxon>
        <taxon>rosids</taxon>
        <taxon>fabids</taxon>
        <taxon>Fabales</taxon>
        <taxon>Quillajaceae</taxon>
        <taxon>Quillaja</taxon>
    </lineage>
</organism>
<comment type="caution">
    <text evidence="4">The sequence shown here is derived from an EMBL/GenBank/DDBJ whole genome shotgun (WGS) entry which is preliminary data.</text>
</comment>
<dbReference type="InterPro" id="IPR035979">
    <property type="entry name" value="RBD_domain_sf"/>
</dbReference>
<evidence type="ECO:0000313" key="5">
    <source>
        <dbReference type="Proteomes" id="UP001163823"/>
    </source>
</evidence>
<dbReference type="GO" id="GO:0080156">
    <property type="term" value="P:mitochondrial mRNA modification"/>
    <property type="evidence" value="ECO:0007669"/>
    <property type="project" value="TreeGrafter"/>
</dbReference>
<evidence type="ECO:0000256" key="2">
    <source>
        <dbReference type="PROSITE-ProRule" id="PRU00176"/>
    </source>
</evidence>
<dbReference type="EMBL" id="JARAOO010000001">
    <property type="protein sequence ID" value="KAJ7981647.1"/>
    <property type="molecule type" value="Genomic_DNA"/>
</dbReference>
<protein>
    <submittedName>
        <fullName evidence="4">Glycine-rich RNA-binding protein</fullName>
    </submittedName>
</protein>
<keyword evidence="5" id="KW-1185">Reference proteome</keyword>
<accession>A0AAD7QHQ5</accession>
<dbReference type="PROSITE" id="PS50102">
    <property type="entry name" value="RRM"/>
    <property type="match status" value="1"/>
</dbReference>
<name>A0AAD7QHQ5_QUISA</name>
<dbReference type="PANTHER" id="PTHR48029:SF1">
    <property type="entry name" value="NUCLEOLAR PROTEIN 8"/>
    <property type="match status" value="1"/>
</dbReference>
<proteinExistence type="predicted"/>
<dbReference type="InterPro" id="IPR000504">
    <property type="entry name" value="RRM_dom"/>
</dbReference>
<dbReference type="Pfam" id="PF00076">
    <property type="entry name" value="RRM_1"/>
    <property type="match status" value="1"/>
</dbReference>
<keyword evidence="1 2" id="KW-0694">RNA-binding</keyword>
<dbReference type="InterPro" id="IPR012677">
    <property type="entry name" value="Nucleotide-bd_a/b_plait_sf"/>
</dbReference>
<dbReference type="Gene3D" id="3.30.70.330">
    <property type="match status" value="1"/>
</dbReference>
<feature type="domain" description="RRM" evidence="3">
    <location>
        <begin position="46"/>
        <end position="129"/>
    </location>
</feature>
<dbReference type="GO" id="GO:0003723">
    <property type="term" value="F:RNA binding"/>
    <property type="evidence" value="ECO:0007669"/>
    <property type="project" value="UniProtKB-UniRule"/>
</dbReference>
<dbReference type="PANTHER" id="PTHR48029">
    <property type="entry name" value="NUCLEOLAR PROTEIN 8"/>
    <property type="match status" value="1"/>
</dbReference>
<dbReference type="Proteomes" id="UP001163823">
    <property type="component" value="Chromosome 1"/>
</dbReference>
<evidence type="ECO:0000256" key="1">
    <source>
        <dbReference type="ARBA" id="ARBA00022884"/>
    </source>
</evidence>
<dbReference type="SUPFAM" id="SSF54928">
    <property type="entry name" value="RNA-binding domain, RBD"/>
    <property type="match status" value="1"/>
</dbReference>
<dbReference type="SMART" id="SM00360">
    <property type="entry name" value="RRM"/>
    <property type="match status" value="1"/>
</dbReference>
<gene>
    <name evidence="4" type="ORF">O6P43_000884</name>
</gene>
<evidence type="ECO:0000259" key="3">
    <source>
        <dbReference type="PROSITE" id="PS50102"/>
    </source>
</evidence>
<reference evidence="4 5" key="1">
    <citation type="journal article" date="2023" name="Science">
        <title>Elucidation of the pathway for biosynthesis of saponin adjuvants from the soapbark tree.</title>
        <authorList>
            <person name="Reed J."/>
            <person name="Orme A."/>
            <person name="El-Demerdash A."/>
            <person name="Owen C."/>
            <person name="Martin L.B.B."/>
            <person name="Misra R.C."/>
            <person name="Kikuchi S."/>
            <person name="Rejzek M."/>
            <person name="Martin A.C."/>
            <person name="Harkess A."/>
            <person name="Leebens-Mack J."/>
            <person name="Louveau T."/>
            <person name="Stephenson M.J."/>
            <person name="Osbourn A."/>
        </authorList>
    </citation>
    <scope>NUCLEOTIDE SEQUENCE [LARGE SCALE GENOMIC DNA]</scope>
    <source>
        <strain evidence="4">S10</strain>
    </source>
</reference>
<dbReference type="KEGG" id="qsa:O6P43_000884"/>
<dbReference type="GO" id="GO:0005739">
    <property type="term" value="C:mitochondrion"/>
    <property type="evidence" value="ECO:0007669"/>
    <property type="project" value="TreeGrafter"/>
</dbReference>
<sequence length="174" mass="19350">MAIRAAAAAPRGLRRLFSTIPTSMSTLFPPPANGGVSALEQAEPNTNLFVSGLSKRTTTERLQEAFSEFGKVVQARVVTDRVSGFSKGFGFVRYATLEDATKGIEGMHGKSMLDLDHHLHNLTICLLHTVDSDNSIFGTCIFLAVFKVDNKFYSQEYGRLCCESLVLWWELRWN</sequence>